<dbReference type="AlphaFoldDB" id="A0A0N0RYY5"/>
<keyword evidence="1" id="KW-0732">Signal</keyword>
<protein>
    <submittedName>
        <fullName evidence="2">Uncharacterized protein</fullName>
    </submittedName>
</protein>
<dbReference type="Proteomes" id="UP000037696">
    <property type="component" value="Unassembled WGS sequence"/>
</dbReference>
<comment type="caution">
    <text evidence="2">The sequence shown here is derived from an EMBL/GenBank/DDBJ whole genome shotgun (WGS) entry which is preliminary data.</text>
</comment>
<organism evidence="2 3">
    <name type="scientific">Penicillium nordicum</name>
    <dbReference type="NCBI Taxonomy" id="229535"/>
    <lineage>
        <taxon>Eukaryota</taxon>
        <taxon>Fungi</taxon>
        <taxon>Dikarya</taxon>
        <taxon>Ascomycota</taxon>
        <taxon>Pezizomycotina</taxon>
        <taxon>Eurotiomycetes</taxon>
        <taxon>Eurotiomycetidae</taxon>
        <taxon>Eurotiales</taxon>
        <taxon>Aspergillaceae</taxon>
        <taxon>Penicillium</taxon>
    </lineage>
</organism>
<dbReference type="EMBL" id="LHQQ01000084">
    <property type="protein sequence ID" value="KOS43322.1"/>
    <property type="molecule type" value="Genomic_DNA"/>
</dbReference>
<feature type="chain" id="PRO_5005857675" evidence="1">
    <location>
        <begin position="18"/>
        <end position="146"/>
    </location>
</feature>
<name>A0A0N0RYY5_9EURO</name>
<reference evidence="2 3" key="1">
    <citation type="submission" date="2015-08" db="EMBL/GenBank/DDBJ databases">
        <title>Genome sequencing of Penicillium nordicum.</title>
        <authorList>
            <person name="Nguyen H.D."/>
            <person name="Seifert K.A."/>
        </authorList>
    </citation>
    <scope>NUCLEOTIDE SEQUENCE [LARGE SCALE GENOMIC DNA]</scope>
    <source>
        <strain evidence="2 3">DAOMC 185683</strain>
    </source>
</reference>
<feature type="signal peptide" evidence="1">
    <location>
        <begin position="1"/>
        <end position="17"/>
    </location>
</feature>
<accession>A0A0N0RYY5</accession>
<sequence>SLSLSLSLWHLIASSEGLTQMKASRCSKHSKFVQVTNIESSDAKTKVIAGPRALRDMALINCSIMLARLDKELQSASQNMFVNKGATGDFIHRTTRKEHKSFYPAATGKEPLKYLGWGSLPNSVQIQLRFSSDSDSLQIPAITTKI</sequence>
<evidence type="ECO:0000256" key="1">
    <source>
        <dbReference type="SAM" id="SignalP"/>
    </source>
</evidence>
<evidence type="ECO:0000313" key="3">
    <source>
        <dbReference type="Proteomes" id="UP000037696"/>
    </source>
</evidence>
<keyword evidence="3" id="KW-1185">Reference proteome</keyword>
<evidence type="ECO:0000313" key="2">
    <source>
        <dbReference type="EMBL" id="KOS43322.1"/>
    </source>
</evidence>
<proteinExistence type="predicted"/>
<gene>
    <name evidence="2" type="ORF">ACN38_g5768</name>
</gene>
<feature type="non-terminal residue" evidence="2">
    <location>
        <position position="1"/>
    </location>
</feature>